<comment type="caution">
    <text evidence="2">The sequence shown here is derived from an EMBL/GenBank/DDBJ whole genome shotgun (WGS) entry which is preliminary data.</text>
</comment>
<dbReference type="InterPro" id="IPR054210">
    <property type="entry name" value="DUF6917"/>
</dbReference>
<feature type="domain" description="DUF6917" evidence="1">
    <location>
        <begin position="13"/>
        <end position="136"/>
    </location>
</feature>
<proteinExistence type="predicted"/>
<dbReference type="OrthoDB" id="4557435at2"/>
<sequence>MTHTLSNSIAAVVKRTVTGSFVKLLFHKQEQRGMQLIEHETRCVQAHEIHEIVTTDHHEARSGDRIDRVGFLGFAELHCGGIVERGDQVWINGERIGEVLGFDECHYPNHYNIIIAVEAPITATELSLTVESQISFVGRTFN</sequence>
<organism evidence="2 3">
    <name type="scientific">Paenibacillus agilis</name>
    <dbReference type="NCBI Taxonomy" id="3020863"/>
    <lineage>
        <taxon>Bacteria</taxon>
        <taxon>Bacillati</taxon>
        <taxon>Bacillota</taxon>
        <taxon>Bacilli</taxon>
        <taxon>Bacillales</taxon>
        <taxon>Paenibacillaceae</taxon>
        <taxon>Paenibacillus</taxon>
    </lineage>
</organism>
<evidence type="ECO:0000259" key="1">
    <source>
        <dbReference type="Pfam" id="PF21891"/>
    </source>
</evidence>
<name>A0A559J3L7_9BACL</name>
<dbReference type="RefSeq" id="WP_144991511.1">
    <property type="nucleotide sequence ID" value="NZ_VNJK01000001.1"/>
</dbReference>
<evidence type="ECO:0000313" key="3">
    <source>
        <dbReference type="Proteomes" id="UP000318102"/>
    </source>
</evidence>
<dbReference type="AlphaFoldDB" id="A0A559J3L7"/>
<protein>
    <recommendedName>
        <fullName evidence="1">DUF6917 domain-containing protein</fullName>
    </recommendedName>
</protein>
<dbReference type="Proteomes" id="UP000318102">
    <property type="component" value="Unassembled WGS sequence"/>
</dbReference>
<gene>
    <name evidence="2" type="ORF">FPZ44_15900</name>
</gene>
<dbReference type="EMBL" id="VNJK01000001">
    <property type="protein sequence ID" value="TVX94406.1"/>
    <property type="molecule type" value="Genomic_DNA"/>
</dbReference>
<reference evidence="2 3" key="1">
    <citation type="submission" date="2019-07" db="EMBL/GenBank/DDBJ databases">
        <authorList>
            <person name="Kim J."/>
        </authorList>
    </citation>
    <scope>NUCLEOTIDE SEQUENCE [LARGE SCALE GENOMIC DNA]</scope>
    <source>
        <strain evidence="2 3">N4</strain>
    </source>
</reference>
<evidence type="ECO:0000313" key="2">
    <source>
        <dbReference type="EMBL" id="TVX94406.1"/>
    </source>
</evidence>
<dbReference type="Pfam" id="PF21891">
    <property type="entry name" value="DUF6917"/>
    <property type="match status" value="1"/>
</dbReference>
<accession>A0A559J3L7</accession>
<keyword evidence="3" id="KW-1185">Reference proteome</keyword>